<dbReference type="STRING" id="1382798.PK35_03115"/>
<dbReference type="EMBL" id="JTDV01000001">
    <property type="protein sequence ID" value="KJD34835.1"/>
    <property type="molecule type" value="Genomic_DNA"/>
</dbReference>
<dbReference type="InterPro" id="IPR011990">
    <property type="entry name" value="TPR-like_helical_dom_sf"/>
</dbReference>
<evidence type="ECO:0000259" key="7">
    <source>
        <dbReference type="Pfam" id="PF07980"/>
    </source>
</evidence>
<evidence type="ECO:0000313" key="9">
    <source>
        <dbReference type="EMBL" id="KJD34835.1"/>
    </source>
</evidence>
<feature type="chain" id="PRO_5002325544" description="Carbohydrate-binding protein SusD" evidence="6">
    <location>
        <begin position="25"/>
        <end position="626"/>
    </location>
</feature>
<keyword evidence="10" id="KW-1185">Reference proteome</keyword>
<dbReference type="PATRIC" id="fig|1382798.3.peg.634"/>
<evidence type="ECO:0000256" key="2">
    <source>
        <dbReference type="ARBA" id="ARBA00006275"/>
    </source>
</evidence>
<dbReference type="GO" id="GO:0009279">
    <property type="term" value="C:cell outer membrane"/>
    <property type="evidence" value="ECO:0007669"/>
    <property type="project" value="UniProtKB-SubCell"/>
</dbReference>
<evidence type="ECO:0000256" key="3">
    <source>
        <dbReference type="ARBA" id="ARBA00022729"/>
    </source>
</evidence>
<sequence>MKRNKIWNLLVVACLSLCSCESYLDVVPDNLATIDDAFSLRVNAEKYLFTCYSYMPNQADPAGNFGLLGADEIWAFNSAPGASKNFEHRIFDTAKGGQNKIDPIGNEIWDNMYKAIRDCNIFLANIDVVPDMDELEKRQWIAEVKFLKAYYHFNLVKHYGPIPIIDESLPIDASIDEVRVSRQPVDDCFNFAVELIDDAVNDLPEEITDPVSALGRVTQSIALSVKAKILTYHASPLFNGNTDFAALQNNDGTQLFNQVYDETRWQTAADACKAAIDACESYGAKLHEYLNVIGKPLSDATITQLSLRTAITEKWNTEIIWGNTQSMVSGLQNYAAPYVDDTNTENQGTRHELGVPIKILDLYYTENGVPIEEDNTWDYNGRFSTQVAEEADYPNIETNYETTNYHFDRENRYYANIGFDGGVWYGQGKYDEDDLFFLRTKYKQPNNNNSTGSYIKKYIHYENVQTPPITYSVNAYPFPVIRLADLYLLYAETLNEASGPSPEVKSYIDAIRDRAGLLGVDESWANFSTNPSKPQSKEGLRSIIRQERGIELAFEGSRYWDLRRWKTAPTQLNDDVLGWDQTKESSELYSKPRVLFTQKFGLKDYFLPIKDNYIIRNRNLVQNLGW</sequence>
<feature type="signal peptide" evidence="6">
    <location>
        <begin position="1"/>
        <end position="24"/>
    </location>
</feature>
<dbReference type="PROSITE" id="PS51257">
    <property type="entry name" value="PROKAR_LIPOPROTEIN"/>
    <property type="match status" value="1"/>
</dbReference>
<protein>
    <recommendedName>
        <fullName evidence="11">Carbohydrate-binding protein SusD</fullName>
    </recommendedName>
</protein>
<name>A0A0D7W6T3_9FLAO</name>
<dbReference type="RefSeq" id="WP_044625261.1">
    <property type="nucleotide sequence ID" value="NZ_JTDV01000001.1"/>
</dbReference>
<dbReference type="Pfam" id="PF14322">
    <property type="entry name" value="SusD-like_3"/>
    <property type="match status" value="1"/>
</dbReference>
<evidence type="ECO:0000259" key="8">
    <source>
        <dbReference type="Pfam" id="PF14322"/>
    </source>
</evidence>
<dbReference type="AlphaFoldDB" id="A0A0D7W6T3"/>
<comment type="caution">
    <text evidence="9">The sequence shown here is derived from an EMBL/GenBank/DDBJ whole genome shotgun (WGS) entry which is preliminary data.</text>
</comment>
<dbReference type="OrthoDB" id="5694214at2"/>
<dbReference type="Pfam" id="PF07980">
    <property type="entry name" value="SusD_RagB"/>
    <property type="match status" value="1"/>
</dbReference>
<dbReference type="Gene3D" id="1.25.40.390">
    <property type="match status" value="1"/>
</dbReference>
<evidence type="ECO:0000256" key="4">
    <source>
        <dbReference type="ARBA" id="ARBA00023136"/>
    </source>
</evidence>
<evidence type="ECO:0000256" key="6">
    <source>
        <dbReference type="SAM" id="SignalP"/>
    </source>
</evidence>
<dbReference type="Proteomes" id="UP000032361">
    <property type="component" value="Unassembled WGS sequence"/>
</dbReference>
<dbReference type="InterPro" id="IPR033985">
    <property type="entry name" value="SusD-like_N"/>
</dbReference>
<dbReference type="InterPro" id="IPR012944">
    <property type="entry name" value="SusD_RagB_dom"/>
</dbReference>
<organism evidence="9 10">
    <name type="scientific">Neotamlana nanhaiensis</name>
    <dbReference type="NCBI Taxonomy" id="1382798"/>
    <lineage>
        <taxon>Bacteria</taxon>
        <taxon>Pseudomonadati</taxon>
        <taxon>Bacteroidota</taxon>
        <taxon>Flavobacteriia</taxon>
        <taxon>Flavobacteriales</taxon>
        <taxon>Flavobacteriaceae</taxon>
        <taxon>Neotamlana</taxon>
    </lineage>
</organism>
<keyword evidence="5" id="KW-0998">Cell outer membrane</keyword>
<evidence type="ECO:0000256" key="5">
    <source>
        <dbReference type="ARBA" id="ARBA00023237"/>
    </source>
</evidence>
<evidence type="ECO:0008006" key="11">
    <source>
        <dbReference type="Google" id="ProtNLM"/>
    </source>
</evidence>
<comment type="subcellular location">
    <subcellularLocation>
        <location evidence="1">Cell outer membrane</location>
    </subcellularLocation>
</comment>
<feature type="domain" description="SusD-like N-terminal" evidence="8">
    <location>
        <begin position="104"/>
        <end position="229"/>
    </location>
</feature>
<comment type="similarity">
    <text evidence="2">Belongs to the SusD family.</text>
</comment>
<feature type="domain" description="RagB/SusD" evidence="7">
    <location>
        <begin position="318"/>
        <end position="626"/>
    </location>
</feature>
<keyword evidence="4" id="KW-0472">Membrane</keyword>
<reference evidence="9 10" key="1">
    <citation type="journal article" date="2015" name="Antonie Van Leeuwenhoek">
        <title>Tamlana nanhaiensis sp. nov., isolated from surface seawater collected from the South China Sea.</title>
        <authorList>
            <person name="Liu X."/>
            <person name="Lai Q."/>
            <person name="Du Y."/>
            <person name="Li G."/>
            <person name="Sun F."/>
            <person name="Shao Z."/>
        </authorList>
    </citation>
    <scope>NUCLEOTIDE SEQUENCE [LARGE SCALE GENOMIC DNA]</scope>
    <source>
        <strain evidence="9 10">FHC16</strain>
    </source>
</reference>
<evidence type="ECO:0000313" key="10">
    <source>
        <dbReference type="Proteomes" id="UP000032361"/>
    </source>
</evidence>
<dbReference type="SUPFAM" id="SSF48452">
    <property type="entry name" value="TPR-like"/>
    <property type="match status" value="1"/>
</dbReference>
<evidence type="ECO:0000256" key="1">
    <source>
        <dbReference type="ARBA" id="ARBA00004442"/>
    </source>
</evidence>
<gene>
    <name evidence="9" type="ORF">PK35_03115</name>
</gene>
<proteinExistence type="inferred from homology"/>
<accession>A0A0D7W6T3</accession>
<keyword evidence="3 6" id="KW-0732">Signal</keyword>